<keyword evidence="2" id="KW-1185">Reference proteome</keyword>
<comment type="caution">
    <text evidence="1">The sequence shown here is derived from an EMBL/GenBank/DDBJ whole genome shotgun (WGS) entry which is preliminary data.</text>
</comment>
<dbReference type="AlphaFoldDB" id="A0A392QCI7"/>
<accession>A0A392QCI7</accession>
<sequence>MWPFCRKGASGFSGSSTAEQVTHGIDATGLTSIIT</sequence>
<feature type="non-terminal residue" evidence="1">
    <location>
        <position position="35"/>
    </location>
</feature>
<evidence type="ECO:0000313" key="2">
    <source>
        <dbReference type="Proteomes" id="UP000265520"/>
    </source>
</evidence>
<reference evidence="1 2" key="1">
    <citation type="journal article" date="2018" name="Front. Plant Sci.">
        <title>Red Clover (Trifolium pratense) and Zigzag Clover (T. medium) - A Picture of Genomic Similarities and Differences.</title>
        <authorList>
            <person name="Dluhosova J."/>
            <person name="Istvanek J."/>
            <person name="Nedelnik J."/>
            <person name="Repkova J."/>
        </authorList>
    </citation>
    <scope>NUCLEOTIDE SEQUENCE [LARGE SCALE GENOMIC DNA]</scope>
    <source>
        <strain evidence="2">cv. 10/8</strain>
        <tissue evidence="1">Leaf</tissue>
    </source>
</reference>
<evidence type="ECO:0000313" key="1">
    <source>
        <dbReference type="EMBL" id="MCI21246.1"/>
    </source>
</evidence>
<dbReference type="Proteomes" id="UP000265520">
    <property type="component" value="Unassembled WGS sequence"/>
</dbReference>
<name>A0A392QCI7_9FABA</name>
<protein>
    <submittedName>
        <fullName evidence="1">Short-chain dehydrogenase TIC 32 chloroplastic-like</fullName>
    </submittedName>
</protein>
<proteinExistence type="predicted"/>
<dbReference type="EMBL" id="LXQA010123986">
    <property type="protein sequence ID" value="MCI21246.1"/>
    <property type="molecule type" value="Genomic_DNA"/>
</dbReference>
<organism evidence="1 2">
    <name type="scientific">Trifolium medium</name>
    <dbReference type="NCBI Taxonomy" id="97028"/>
    <lineage>
        <taxon>Eukaryota</taxon>
        <taxon>Viridiplantae</taxon>
        <taxon>Streptophyta</taxon>
        <taxon>Embryophyta</taxon>
        <taxon>Tracheophyta</taxon>
        <taxon>Spermatophyta</taxon>
        <taxon>Magnoliopsida</taxon>
        <taxon>eudicotyledons</taxon>
        <taxon>Gunneridae</taxon>
        <taxon>Pentapetalae</taxon>
        <taxon>rosids</taxon>
        <taxon>fabids</taxon>
        <taxon>Fabales</taxon>
        <taxon>Fabaceae</taxon>
        <taxon>Papilionoideae</taxon>
        <taxon>50 kb inversion clade</taxon>
        <taxon>NPAAA clade</taxon>
        <taxon>Hologalegina</taxon>
        <taxon>IRL clade</taxon>
        <taxon>Trifolieae</taxon>
        <taxon>Trifolium</taxon>
    </lineage>
</organism>